<comment type="caution">
    <text evidence="6">The sequence shown here is derived from an EMBL/GenBank/DDBJ whole genome shotgun (WGS) entry which is preliminary data.</text>
</comment>
<dbReference type="InterPro" id="IPR036388">
    <property type="entry name" value="WH-like_DNA-bd_sf"/>
</dbReference>
<dbReference type="GO" id="GO:0003700">
    <property type="term" value="F:DNA-binding transcription factor activity"/>
    <property type="evidence" value="ECO:0007669"/>
    <property type="project" value="InterPro"/>
</dbReference>
<dbReference type="Gene3D" id="1.10.10.10">
    <property type="entry name" value="Winged helix-like DNA-binding domain superfamily/Winged helix DNA-binding domain"/>
    <property type="match status" value="1"/>
</dbReference>
<evidence type="ECO:0000256" key="3">
    <source>
        <dbReference type="ARBA" id="ARBA00023125"/>
    </source>
</evidence>
<keyword evidence="2" id="KW-0805">Transcription regulation</keyword>
<protein>
    <submittedName>
        <fullName evidence="6">LysR family nitrogen assimilation transcriptional regulator</fullName>
    </submittedName>
</protein>
<dbReference type="InterPro" id="IPR050950">
    <property type="entry name" value="HTH-type_LysR_regulators"/>
</dbReference>
<sequence length="305" mass="33524">MDLVQLRYFVRVAQLKSFTKASVALHIAQPALTRQVLLLEDELGVQLLFRHSRGVEPTEAGMRLLSGAESIFRLVREVRANVIASSTTVAGTLRIGFPPSLGGFVIGTVAAAFQKMYPQATFDLCEGLSNELRDRLLADRLDLAVLAGGANPLLVSTHLCDEELWVMMPRRLKGRHALRTYTLKELAGLPLIQPGRTQLARQHIETEAARLGVTLNVTVETDAFQVIKDLVRRGIGAHISPYSGIGADIKRGDFDGGPVKGLFLSRYLVRRIDRPISLGITKFQEILVDTLRDLGASDRAIRLPA</sequence>
<dbReference type="Pfam" id="PF00126">
    <property type="entry name" value="HTH_1"/>
    <property type="match status" value="1"/>
</dbReference>
<dbReference type="Gene3D" id="3.40.190.290">
    <property type="match status" value="1"/>
</dbReference>
<dbReference type="GO" id="GO:0005829">
    <property type="term" value="C:cytosol"/>
    <property type="evidence" value="ECO:0007669"/>
    <property type="project" value="TreeGrafter"/>
</dbReference>
<gene>
    <name evidence="6" type="ORF">EV675_3823</name>
</gene>
<evidence type="ECO:0000256" key="2">
    <source>
        <dbReference type="ARBA" id="ARBA00023015"/>
    </source>
</evidence>
<dbReference type="SUPFAM" id="SSF53850">
    <property type="entry name" value="Periplasmic binding protein-like II"/>
    <property type="match status" value="1"/>
</dbReference>
<keyword evidence="4" id="KW-0804">Transcription</keyword>
<dbReference type="OrthoDB" id="8587114at2"/>
<evidence type="ECO:0000313" key="7">
    <source>
        <dbReference type="Proteomes" id="UP000292445"/>
    </source>
</evidence>
<dbReference type="Pfam" id="PF03466">
    <property type="entry name" value="LysR_substrate"/>
    <property type="match status" value="1"/>
</dbReference>
<dbReference type="PANTHER" id="PTHR30419">
    <property type="entry name" value="HTH-TYPE TRANSCRIPTIONAL REGULATOR YBHD"/>
    <property type="match status" value="1"/>
</dbReference>
<accession>A0A4Q7NDR1</accession>
<comment type="similarity">
    <text evidence="1">Belongs to the LysR transcriptional regulatory family.</text>
</comment>
<dbReference type="GO" id="GO:0003677">
    <property type="term" value="F:DNA binding"/>
    <property type="evidence" value="ECO:0007669"/>
    <property type="project" value="UniProtKB-KW"/>
</dbReference>
<feature type="domain" description="HTH lysR-type" evidence="5">
    <location>
        <begin position="1"/>
        <end position="58"/>
    </location>
</feature>
<proteinExistence type="inferred from homology"/>
<dbReference type="PANTHER" id="PTHR30419:SF28">
    <property type="entry name" value="HTH-TYPE TRANSCRIPTIONAL REGULATOR BSDA"/>
    <property type="match status" value="1"/>
</dbReference>
<reference evidence="6 7" key="1">
    <citation type="submission" date="2019-02" db="EMBL/GenBank/DDBJ databases">
        <title>Genomic Encyclopedia of Type Strains, Phase IV (KMG-IV): sequencing the most valuable type-strain genomes for metagenomic binning, comparative biology and taxonomic classification.</title>
        <authorList>
            <person name="Goeker M."/>
        </authorList>
    </citation>
    <scope>NUCLEOTIDE SEQUENCE [LARGE SCALE GENOMIC DNA]</scope>
    <source>
        <strain evidence="6 7">K24</strain>
    </source>
</reference>
<dbReference type="PRINTS" id="PR00039">
    <property type="entry name" value="HTHLYSR"/>
</dbReference>
<dbReference type="PROSITE" id="PS50931">
    <property type="entry name" value="HTH_LYSR"/>
    <property type="match status" value="1"/>
</dbReference>
<dbReference type="SUPFAM" id="SSF46785">
    <property type="entry name" value="Winged helix' DNA-binding domain"/>
    <property type="match status" value="1"/>
</dbReference>
<dbReference type="InterPro" id="IPR000847">
    <property type="entry name" value="LysR_HTH_N"/>
</dbReference>
<evidence type="ECO:0000256" key="1">
    <source>
        <dbReference type="ARBA" id="ARBA00009437"/>
    </source>
</evidence>
<dbReference type="AlphaFoldDB" id="A0A4Q7NDR1"/>
<evidence type="ECO:0000313" key="6">
    <source>
        <dbReference type="EMBL" id="RZS81202.1"/>
    </source>
</evidence>
<dbReference type="FunFam" id="1.10.10.10:FF:000001">
    <property type="entry name" value="LysR family transcriptional regulator"/>
    <property type="match status" value="1"/>
</dbReference>
<dbReference type="EMBL" id="SGXC01000002">
    <property type="protein sequence ID" value="RZS81202.1"/>
    <property type="molecule type" value="Genomic_DNA"/>
</dbReference>
<evidence type="ECO:0000256" key="4">
    <source>
        <dbReference type="ARBA" id="ARBA00023163"/>
    </source>
</evidence>
<keyword evidence="3" id="KW-0238">DNA-binding</keyword>
<dbReference type="InterPro" id="IPR005119">
    <property type="entry name" value="LysR_subst-bd"/>
</dbReference>
<name>A0A4Q7NDR1_9BURK</name>
<dbReference type="RefSeq" id="WP_130358790.1">
    <property type="nucleotide sequence ID" value="NZ_SGXC01000002.1"/>
</dbReference>
<dbReference type="Proteomes" id="UP000292445">
    <property type="component" value="Unassembled WGS sequence"/>
</dbReference>
<evidence type="ECO:0000259" key="5">
    <source>
        <dbReference type="PROSITE" id="PS50931"/>
    </source>
</evidence>
<keyword evidence="7" id="KW-1185">Reference proteome</keyword>
<dbReference type="InterPro" id="IPR036390">
    <property type="entry name" value="WH_DNA-bd_sf"/>
</dbReference>
<organism evidence="6 7">
    <name type="scientific">Pigmentiphaga kullae</name>
    <dbReference type="NCBI Taxonomy" id="151784"/>
    <lineage>
        <taxon>Bacteria</taxon>
        <taxon>Pseudomonadati</taxon>
        <taxon>Pseudomonadota</taxon>
        <taxon>Betaproteobacteria</taxon>
        <taxon>Burkholderiales</taxon>
        <taxon>Alcaligenaceae</taxon>
        <taxon>Pigmentiphaga</taxon>
    </lineage>
</organism>